<keyword evidence="4" id="KW-1185">Reference proteome</keyword>
<evidence type="ECO:0000313" key="2">
    <source>
        <dbReference type="EMBL" id="EKX53629.1"/>
    </source>
</evidence>
<feature type="region of interest" description="Disordered" evidence="1">
    <location>
        <begin position="1"/>
        <end position="46"/>
    </location>
</feature>
<organism evidence="2">
    <name type="scientific">Guillardia theta (strain CCMP2712)</name>
    <name type="common">Cryptophyte</name>
    <dbReference type="NCBI Taxonomy" id="905079"/>
    <lineage>
        <taxon>Eukaryota</taxon>
        <taxon>Cryptophyceae</taxon>
        <taxon>Pyrenomonadales</taxon>
        <taxon>Geminigeraceae</taxon>
        <taxon>Guillardia</taxon>
    </lineage>
</organism>
<reference evidence="4" key="2">
    <citation type="submission" date="2012-11" db="EMBL/GenBank/DDBJ databases">
        <authorList>
            <person name="Kuo A."/>
            <person name="Curtis B.A."/>
            <person name="Tanifuji G."/>
            <person name="Burki F."/>
            <person name="Gruber A."/>
            <person name="Irimia M."/>
            <person name="Maruyama S."/>
            <person name="Arias M.C."/>
            <person name="Ball S.G."/>
            <person name="Gile G.H."/>
            <person name="Hirakawa Y."/>
            <person name="Hopkins J.F."/>
            <person name="Rensing S.A."/>
            <person name="Schmutz J."/>
            <person name="Symeonidi A."/>
            <person name="Elias M."/>
            <person name="Eveleigh R.J."/>
            <person name="Herman E.K."/>
            <person name="Klute M.J."/>
            <person name="Nakayama T."/>
            <person name="Obornik M."/>
            <person name="Reyes-Prieto A."/>
            <person name="Armbrust E.V."/>
            <person name="Aves S.J."/>
            <person name="Beiko R.G."/>
            <person name="Coutinho P."/>
            <person name="Dacks J.B."/>
            <person name="Durnford D.G."/>
            <person name="Fast N.M."/>
            <person name="Green B.R."/>
            <person name="Grisdale C."/>
            <person name="Hempe F."/>
            <person name="Henrissat B."/>
            <person name="Hoppner M.P."/>
            <person name="Ishida K.-I."/>
            <person name="Kim E."/>
            <person name="Koreny L."/>
            <person name="Kroth P.G."/>
            <person name="Liu Y."/>
            <person name="Malik S.-B."/>
            <person name="Maier U.G."/>
            <person name="McRose D."/>
            <person name="Mock T."/>
            <person name="Neilson J.A."/>
            <person name="Onodera N.T."/>
            <person name="Poole A.M."/>
            <person name="Pritham E.J."/>
            <person name="Richards T.A."/>
            <person name="Rocap G."/>
            <person name="Roy S.W."/>
            <person name="Sarai C."/>
            <person name="Schaack S."/>
            <person name="Shirato S."/>
            <person name="Slamovits C.H."/>
            <person name="Spencer D.F."/>
            <person name="Suzuki S."/>
            <person name="Worden A.Z."/>
            <person name="Zauner S."/>
            <person name="Barry K."/>
            <person name="Bell C."/>
            <person name="Bharti A.K."/>
            <person name="Crow J.A."/>
            <person name="Grimwood J."/>
            <person name="Kramer R."/>
            <person name="Lindquist E."/>
            <person name="Lucas S."/>
            <person name="Salamov A."/>
            <person name="McFadden G.I."/>
            <person name="Lane C.E."/>
            <person name="Keeling P.J."/>
            <person name="Gray M.W."/>
            <person name="Grigoriev I.V."/>
            <person name="Archibald J.M."/>
        </authorList>
    </citation>
    <scope>NUCLEOTIDE SEQUENCE</scope>
    <source>
        <strain evidence="4">CCMP2712</strain>
    </source>
</reference>
<dbReference type="AlphaFoldDB" id="L1JZ82"/>
<evidence type="ECO:0000313" key="3">
    <source>
        <dbReference type="EnsemblProtists" id="EKX53629"/>
    </source>
</evidence>
<dbReference type="RefSeq" id="XP_005840609.1">
    <property type="nucleotide sequence ID" value="XM_005840552.1"/>
</dbReference>
<evidence type="ECO:0000313" key="4">
    <source>
        <dbReference type="Proteomes" id="UP000011087"/>
    </source>
</evidence>
<feature type="compositionally biased region" description="Polar residues" evidence="1">
    <location>
        <begin position="19"/>
        <end position="46"/>
    </location>
</feature>
<proteinExistence type="predicted"/>
<dbReference type="HOGENOM" id="CLU_1513345_0_0_1"/>
<accession>L1JZ82</accession>
<dbReference type="EnsemblProtists" id="EKX53629">
    <property type="protein sequence ID" value="EKX53629"/>
    <property type="gene ID" value="GUITHDRAFT_100613"/>
</dbReference>
<dbReference type="EMBL" id="JH992969">
    <property type="protein sequence ID" value="EKX53629.1"/>
    <property type="molecule type" value="Genomic_DNA"/>
</dbReference>
<protein>
    <submittedName>
        <fullName evidence="2 3">Uncharacterized protein</fullName>
    </submittedName>
</protein>
<gene>
    <name evidence="2" type="ORF">GUITHDRAFT_100613</name>
</gene>
<dbReference type="GeneID" id="17310512"/>
<dbReference type="Proteomes" id="UP000011087">
    <property type="component" value="Unassembled WGS sequence"/>
</dbReference>
<dbReference type="PaxDb" id="55529-EKX53629"/>
<reference evidence="3" key="3">
    <citation type="submission" date="2015-06" db="UniProtKB">
        <authorList>
            <consortium name="EnsemblProtists"/>
        </authorList>
    </citation>
    <scope>IDENTIFICATION</scope>
</reference>
<reference evidence="2 4" key="1">
    <citation type="journal article" date="2012" name="Nature">
        <title>Algal genomes reveal evolutionary mosaicism and the fate of nucleomorphs.</title>
        <authorList>
            <consortium name="DOE Joint Genome Institute"/>
            <person name="Curtis B.A."/>
            <person name="Tanifuji G."/>
            <person name="Burki F."/>
            <person name="Gruber A."/>
            <person name="Irimia M."/>
            <person name="Maruyama S."/>
            <person name="Arias M.C."/>
            <person name="Ball S.G."/>
            <person name="Gile G.H."/>
            <person name="Hirakawa Y."/>
            <person name="Hopkins J.F."/>
            <person name="Kuo A."/>
            <person name="Rensing S.A."/>
            <person name="Schmutz J."/>
            <person name="Symeonidi A."/>
            <person name="Elias M."/>
            <person name="Eveleigh R.J."/>
            <person name="Herman E.K."/>
            <person name="Klute M.J."/>
            <person name="Nakayama T."/>
            <person name="Obornik M."/>
            <person name="Reyes-Prieto A."/>
            <person name="Armbrust E.V."/>
            <person name="Aves S.J."/>
            <person name="Beiko R.G."/>
            <person name="Coutinho P."/>
            <person name="Dacks J.B."/>
            <person name="Durnford D.G."/>
            <person name="Fast N.M."/>
            <person name="Green B.R."/>
            <person name="Grisdale C.J."/>
            <person name="Hempel F."/>
            <person name="Henrissat B."/>
            <person name="Hoppner M.P."/>
            <person name="Ishida K."/>
            <person name="Kim E."/>
            <person name="Koreny L."/>
            <person name="Kroth P.G."/>
            <person name="Liu Y."/>
            <person name="Malik S.B."/>
            <person name="Maier U.G."/>
            <person name="McRose D."/>
            <person name="Mock T."/>
            <person name="Neilson J.A."/>
            <person name="Onodera N.T."/>
            <person name="Poole A.M."/>
            <person name="Pritham E.J."/>
            <person name="Richards T.A."/>
            <person name="Rocap G."/>
            <person name="Roy S.W."/>
            <person name="Sarai C."/>
            <person name="Schaack S."/>
            <person name="Shirato S."/>
            <person name="Slamovits C.H."/>
            <person name="Spencer D.F."/>
            <person name="Suzuki S."/>
            <person name="Worden A.Z."/>
            <person name="Zauner S."/>
            <person name="Barry K."/>
            <person name="Bell C."/>
            <person name="Bharti A.K."/>
            <person name="Crow J.A."/>
            <person name="Grimwood J."/>
            <person name="Kramer R."/>
            <person name="Lindquist E."/>
            <person name="Lucas S."/>
            <person name="Salamov A."/>
            <person name="McFadden G.I."/>
            <person name="Lane C.E."/>
            <person name="Keeling P.J."/>
            <person name="Gray M.W."/>
            <person name="Grigoriev I.V."/>
            <person name="Archibald J.M."/>
        </authorList>
    </citation>
    <scope>NUCLEOTIDE SEQUENCE</scope>
    <source>
        <strain evidence="2 4">CCMP2712</strain>
    </source>
</reference>
<evidence type="ECO:0000256" key="1">
    <source>
        <dbReference type="SAM" id="MobiDB-lite"/>
    </source>
</evidence>
<name>L1JZ82_GUITC</name>
<sequence>MVLRKPSASDVSDHGILISRNTPRGMQAAQQGTRQQRISSMTEKGLKSISNNSVRFRVLSEKSRSFSGSLPGMSASKALDRSRSVKESKIYRQREKVEKNKKRYEEAESKRLEMLCKYKEVLKNYSEKGKKMSREQWQDMQESLKSFEEKRDLEWQRYSSSLVNLQIASDLPFSSPIR</sequence>
<dbReference type="KEGG" id="gtt:GUITHDRAFT_100613"/>